<dbReference type="SUPFAM" id="SSF48452">
    <property type="entry name" value="TPR-like"/>
    <property type="match status" value="6"/>
</dbReference>
<reference evidence="2 3" key="1">
    <citation type="journal article" date="2016" name="Mol. Biol. Evol.">
        <title>Comparative Genomics of Early-Diverging Mushroom-Forming Fungi Provides Insights into the Origins of Lignocellulose Decay Capabilities.</title>
        <authorList>
            <person name="Nagy L.G."/>
            <person name="Riley R."/>
            <person name="Tritt A."/>
            <person name="Adam C."/>
            <person name="Daum C."/>
            <person name="Floudas D."/>
            <person name="Sun H."/>
            <person name="Yadav J.S."/>
            <person name="Pangilinan J."/>
            <person name="Larsson K.H."/>
            <person name="Matsuura K."/>
            <person name="Barry K."/>
            <person name="Labutti K."/>
            <person name="Kuo R."/>
            <person name="Ohm R.A."/>
            <person name="Bhattacharya S.S."/>
            <person name="Shirouzu T."/>
            <person name="Yoshinaga Y."/>
            <person name="Martin F.M."/>
            <person name="Grigoriev I.V."/>
            <person name="Hibbett D.S."/>
        </authorList>
    </citation>
    <scope>NUCLEOTIDE SEQUENCE [LARGE SCALE GENOMIC DNA]</scope>
    <source>
        <strain evidence="2 3">HHB12029</strain>
    </source>
</reference>
<evidence type="ECO:0000259" key="1">
    <source>
        <dbReference type="Pfam" id="PF12770"/>
    </source>
</evidence>
<accession>A0A165M4C1</accession>
<keyword evidence="3" id="KW-1185">Reference proteome</keyword>
<dbReference type="PANTHER" id="PTHR19959">
    <property type="entry name" value="KINESIN LIGHT CHAIN"/>
    <property type="match status" value="1"/>
</dbReference>
<evidence type="ECO:0000313" key="3">
    <source>
        <dbReference type="Proteomes" id="UP000077266"/>
    </source>
</evidence>
<dbReference type="InterPro" id="IPR024983">
    <property type="entry name" value="CHAT_dom"/>
</dbReference>
<dbReference type="InterPro" id="IPR011990">
    <property type="entry name" value="TPR-like_helical_dom_sf"/>
</dbReference>
<dbReference type="InParanoid" id="A0A165M4C1"/>
<organism evidence="2 3">
    <name type="scientific">Exidia glandulosa HHB12029</name>
    <dbReference type="NCBI Taxonomy" id="1314781"/>
    <lineage>
        <taxon>Eukaryota</taxon>
        <taxon>Fungi</taxon>
        <taxon>Dikarya</taxon>
        <taxon>Basidiomycota</taxon>
        <taxon>Agaricomycotina</taxon>
        <taxon>Agaricomycetes</taxon>
        <taxon>Auriculariales</taxon>
        <taxon>Exidiaceae</taxon>
        <taxon>Exidia</taxon>
    </lineage>
</organism>
<dbReference type="EMBL" id="KV425915">
    <property type="protein sequence ID" value="KZV98747.1"/>
    <property type="molecule type" value="Genomic_DNA"/>
</dbReference>
<name>A0A165M4C1_EXIGL</name>
<feature type="non-terminal residue" evidence="2">
    <location>
        <position position="1"/>
    </location>
</feature>
<evidence type="ECO:0000313" key="2">
    <source>
        <dbReference type="EMBL" id="KZV98747.1"/>
    </source>
</evidence>
<protein>
    <submittedName>
        <fullName evidence="2">TPR-like protein</fullName>
    </submittedName>
</protein>
<dbReference type="OrthoDB" id="9991317at2759"/>
<proteinExistence type="predicted"/>
<dbReference type="Gene3D" id="1.25.40.10">
    <property type="entry name" value="Tetratricopeptide repeat domain"/>
    <property type="match status" value="5"/>
</dbReference>
<feature type="domain" description="CHAT" evidence="1">
    <location>
        <begin position="1277"/>
        <end position="1556"/>
    </location>
</feature>
<dbReference type="PANTHER" id="PTHR19959:SF119">
    <property type="entry name" value="FUNGAL LIPASE-LIKE DOMAIN-CONTAINING PROTEIN"/>
    <property type="match status" value="1"/>
</dbReference>
<dbReference type="Proteomes" id="UP000077266">
    <property type="component" value="Unassembled WGS sequence"/>
</dbReference>
<dbReference type="Pfam" id="PF12770">
    <property type="entry name" value="CHAT"/>
    <property type="match status" value="1"/>
</dbReference>
<dbReference type="STRING" id="1314781.A0A165M4C1"/>
<sequence>MSSFGFLDLRHVGDPLAAQRYRICSLPDYHPEKAAYLLDLSGAFFMRFRSLGRPGDIEEAIALSHRALDIMPDSHPQKAGVMSNLATFLTSRGQPGDVENALTMHRRVVSLTPDGRPDKPVSLHALGNALLSLYNTCDRRSDLDEAIEVHRRSVALAHDDHPNKPAFLNNLGYGLFARYTCTHELTDVEEGVPALRSAVALAAVDDPNIAEYFTTFGLLLHARFQCLGNVSDVEEALAAHRQALRLTPDGHPHLSRLLRLLGDCCLALYKRCRVVEHLVEAVTWHRCAVELAADVDSKKSELWCTLGEEFQLLFEARGQECIGDVEEAISAYSHAVKLTSDGHPARCDRLRQLGDCFSVRFKRLHDVQDLTDSITAHRSAIMLMSEDHPLRPKYIGILGFSLQTRFDQLGELDDLRDALSNSRRALQLSPDSVIYLMNVGKALCSLSERLREPSDLDEAITMFERARSLVAEGHPHVHNVLTNLVSALRRRFNRTHSQDDLDLAIRTQRDIVQLHPDDHSEMPQSLHVLGVLLTYRFRDRHDPSDIDEAITLHRCALELLSVGDPDRVDLLAGLGHSLLERVQRCGELADIDEAVSTFRQVIAVVPDEHKDHPEHLQGLALSLRKRYEHSSDLRDIDEAIATNRRALGLTSESDLLGSSELGASLMRRFEGVGDLRDIDEAISQSRRASEAASLESGHELGVCLCDLGTFLWARFQRSGDIGDIQDAIKAILKGIAQLPADFHTLAMFYSSLGNCFSARFQRLGESSDIDEAIAAKRKAVQLRPEDHSEMPMYLSNLGTSLIRRFERFGELSDLDEAIVMHRRAVDLTVEGHRERAMFLNNLGSSHMSRFHVRDDLKDVSDAIVAHRQAVELTPDGDYNKLMHLSCLGDSYRTRFVRFGESSGSDDASDIDKAIEACSRAVDLTPDGHYDAPTYYSGLGQCFTNRYDRFGDDADFAKAVTAHRRAIDIIPDGHTSKLVCALRLAGTMQGRIKWTHSLSDIAEALDAARLAANTAGAPSLMLKAAMHCTQLYSHRGLFTVQPEEAIQMHAHVMDLIPQVVWLGHGILRRYEEISGLGDAVTAAVATALWLGDKSRASQWFEQGRALVWGQIQNLRTPMHDLRLKHPVHAEKLRLASAALESAGQRPSTEFTPLTPAAQRGSLEEEVVTHRRVAREYQQLLDEIRQLDGFHHFPRPRQWDDLCHSASDGPVVCVNVHESRCDALIICNFALHQVHLPELSPALAAKWHRELNKYLAVERARKSKPYKPPTGGDGDLRIVLRSLWSSVVHPVIAKLPETPAQMPRITWCTTGALAFLPLHAAGPYDSPSSLSAFDLVTTSYTPTLASLLSGAQASDAIKPSILVVAQPNTPDLSRLPGTVKESELVRDRFTSEFGAQTLIGVEGTVDAVLKHMEHHPYVHLACHGTQAVGDPTQSAFLLQDGRLTLQKLMTSSLSAARLAFLSACETAVGDEKMPDEVVHLAAGMLAVGYRSVVATMWCIGDNEAPLVADAFYKTLLEDRADNARPMDVAQALHAAVRVLRDKVGEGAFVKWVPFVHFGV</sequence>
<gene>
    <name evidence="2" type="ORF">EXIGLDRAFT_727071</name>
</gene>